<gene>
    <name evidence="3" type="ORF">SYN_01198</name>
</gene>
<reference evidence="3 4" key="1">
    <citation type="journal article" date="2007" name="Proc. Natl. Acad. Sci. U.S.A.">
        <title>The genome of Syntrophus aciditrophicus: life at the thermodynamic limit of microbial growth.</title>
        <authorList>
            <person name="McInerney M.J."/>
            <person name="Rohlin L."/>
            <person name="Mouttaki H."/>
            <person name="Kim U."/>
            <person name="Krupp R.S."/>
            <person name="Rios-Hernandez L."/>
            <person name="Sieber J."/>
            <person name="Struchtemeyer C.G."/>
            <person name="Bhattacharyya A."/>
            <person name="Campbell J.W."/>
            <person name="Gunsalus R.P."/>
        </authorList>
    </citation>
    <scope>NUCLEOTIDE SEQUENCE [LARGE SCALE GENOMIC DNA]</scope>
    <source>
        <strain evidence="3 4">SB</strain>
    </source>
</reference>
<dbReference type="EC" id="1.-.-.-" evidence="3"/>
<dbReference type="KEGG" id="sat:SYN_01198"/>
<proteinExistence type="predicted"/>
<accession>Q2LWD6</accession>
<name>Q2LWD6_SYNAS</name>
<dbReference type="STRING" id="56780.SYN_01198"/>
<evidence type="ECO:0000313" key="4">
    <source>
        <dbReference type="Proteomes" id="UP000001933"/>
    </source>
</evidence>
<dbReference type="InParanoid" id="Q2LWD6"/>
<dbReference type="SUPFAM" id="SSF53323">
    <property type="entry name" value="Pyruvate-ferredoxin oxidoreductase, PFOR, domain III"/>
    <property type="match status" value="1"/>
</dbReference>
<dbReference type="HOGENOM" id="CLU_087284_1_1_7"/>
<dbReference type="PANTHER" id="PTHR43854:SF1">
    <property type="entry name" value="INDOLEPYRUVATE OXIDOREDUCTASE SUBUNIT IORB"/>
    <property type="match status" value="1"/>
</dbReference>
<protein>
    <submittedName>
        <fullName evidence="3">Indolepyruvate oxidoreductase subunit</fullName>
        <ecNumber evidence="3">1.-.-.-</ecNumber>
    </submittedName>
</protein>
<dbReference type="EMBL" id="CP000252">
    <property type="protein sequence ID" value="ABC78397.1"/>
    <property type="molecule type" value="Genomic_DNA"/>
</dbReference>
<feature type="domain" description="Pyruvate/ketoisovalerate oxidoreductase catalytic" evidence="2">
    <location>
        <begin position="16"/>
        <end position="192"/>
    </location>
</feature>
<dbReference type="Pfam" id="PF01558">
    <property type="entry name" value="POR"/>
    <property type="match status" value="1"/>
</dbReference>
<dbReference type="Gene3D" id="3.40.920.10">
    <property type="entry name" value="Pyruvate-ferredoxin oxidoreductase, PFOR, domain III"/>
    <property type="match status" value="1"/>
</dbReference>
<keyword evidence="4" id="KW-1185">Reference proteome</keyword>
<dbReference type="AlphaFoldDB" id="Q2LWD6"/>
<organism evidence="3 4">
    <name type="scientific">Syntrophus aciditrophicus (strain SB)</name>
    <dbReference type="NCBI Taxonomy" id="56780"/>
    <lineage>
        <taxon>Bacteria</taxon>
        <taxon>Pseudomonadati</taxon>
        <taxon>Thermodesulfobacteriota</taxon>
        <taxon>Syntrophia</taxon>
        <taxon>Syntrophales</taxon>
        <taxon>Syntrophaceae</taxon>
        <taxon>Syntrophus</taxon>
    </lineage>
</organism>
<dbReference type="InterPro" id="IPR052198">
    <property type="entry name" value="IorB_Oxidoreductase"/>
</dbReference>
<dbReference type="Proteomes" id="UP000001933">
    <property type="component" value="Chromosome"/>
</dbReference>
<evidence type="ECO:0000256" key="1">
    <source>
        <dbReference type="ARBA" id="ARBA00023002"/>
    </source>
</evidence>
<dbReference type="NCBIfam" id="NF005325">
    <property type="entry name" value="PRK06853.1-5"/>
    <property type="match status" value="1"/>
</dbReference>
<evidence type="ECO:0000259" key="2">
    <source>
        <dbReference type="Pfam" id="PF01558"/>
    </source>
</evidence>
<dbReference type="PANTHER" id="PTHR43854">
    <property type="entry name" value="INDOLEPYRUVATE OXIDOREDUCTASE SUBUNIT IORB"/>
    <property type="match status" value="1"/>
</dbReference>
<dbReference type="eggNOG" id="COG1014">
    <property type="taxonomic scope" value="Bacteria"/>
</dbReference>
<evidence type="ECO:0000313" key="3">
    <source>
        <dbReference type="EMBL" id="ABC78397.1"/>
    </source>
</evidence>
<dbReference type="InterPro" id="IPR002869">
    <property type="entry name" value="Pyrv_flavodox_OxRed_cen"/>
</dbReference>
<dbReference type="GO" id="GO:0016903">
    <property type="term" value="F:oxidoreductase activity, acting on the aldehyde or oxo group of donors"/>
    <property type="evidence" value="ECO:0007669"/>
    <property type="project" value="InterPro"/>
</dbReference>
<sequence length="198" mass="21346">MRGNPMTTNIIFTGVGGQGVILAGKVLMEVALRAGFDVKESEVHGMAQRGGSVECQVRFGEKVYSPLIPLGSADVIVSFELLESLRKIEYLAPEGKYLVNRAKIEPAPVVTGSMKYPEDIEGWLKGHIPGAVILDTGAALKEAGSSKSLNIVMLGALSRFLEFTEEEWTAALKATVKEKFLDMNLKAFQLGRSLTASS</sequence>
<dbReference type="InterPro" id="IPR019752">
    <property type="entry name" value="Pyrv/ketoisovalerate_OxRed_cat"/>
</dbReference>
<keyword evidence="1 3" id="KW-0560">Oxidoreductase</keyword>